<proteinExistence type="predicted"/>
<feature type="domain" description="Protein arginine N-methyltransferase" evidence="4">
    <location>
        <begin position="131"/>
        <end position="250"/>
    </location>
</feature>
<keyword evidence="2" id="KW-0808">Transferase</keyword>
<keyword evidence="6" id="KW-1185">Reference proteome</keyword>
<dbReference type="GO" id="GO:0035242">
    <property type="term" value="F:protein-arginine omega-N asymmetric methyltransferase activity"/>
    <property type="evidence" value="ECO:0007669"/>
    <property type="project" value="TreeGrafter"/>
</dbReference>
<feature type="non-terminal residue" evidence="5">
    <location>
        <position position="259"/>
    </location>
</feature>
<dbReference type="SUPFAM" id="SSF53335">
    <property type="entry name" value="S-adenosyl-L-methionine-dependent methyltransferases"/>
    <property type="match status" value="1"/>
</dbReference>
<dbReference type="EMBL" id="JAJJHW010003409">
    <property type="protein sequence ID" value="KAH8360079.1"/>
    <property type="molecule type" value="Genomic_DNA"/>
</dbReference>
<dbReference type="CDD" id="cd02440">
    <property type="entry name" value="AdoMet_MTases"/>
    <property type="match status" value="1"/>
</dbReference>
<dbReference type="GO" id="GO:0035241">
    <property type="term" value="F:protein-arginine omega-N monomethyltransferase activity"/>
    <property type="evidence" value="ECO:0007669"/>
    <property type="project" value="TreeGrafter"/>
</dbReference>
<protein>
    <recommendedName>
        <fullName evidence="4">Protein arginine N-methyltransferase domain-containing protein</fullName>
    </recommendedName>
</protein>
<dbReference type="AlphaFoldDB" id="A0AAD4JWT5"/>
<dbReference type="Gene3D" id="2.70.160.11">
    <property type="entry name" value="Hnrnp arginine n-methyltransferase1"/>
    <property type="match status" value="1"/>
</dbReference>
<name>A0AAD4JWT5_9MUSC</name>
<dbReference type="InterPro" id="IPR029063">
    <property type="entry name" value="SAM-dependent_MTases_sf"/>
</dbReference>
<evidence type="ECO:0000313" key="6">
    <source>
        <dbReference type="Proteomes" id="UP001200034"/>
    </source>
</evidence>
<evidence type="ECO:0000259" key="4">
    <source>
        <dbReference type="Pfam" id="PF22528"/>
    </source>
</evidence>
<dbReference type="PANTHER" id="PTHR11006:SF124">
    <property type="entry name" value="ARGININE METHYLTRANSFERASE 1-RELATED"/>
    <property type="match status" value="1"/>
</dbReference>
<dbReference type="Pfam" id="PF22528">
    <property type="entry name" value="PRMT_C"/>
    <property type="match status" value="1"/>
</dbReference>
<gene>
    <name evidence="5" type="ORF">KR093_010640</name>
</gene>
<sequence length="259" mass="28889">IVLDVGCRSGLLSYLACEAGAARVYAVGNPTTARYVTKALAGSEKAEVFLAPRGDISQIRLPCAKVDIIVSEWMGYGLLADSLYLQVTYARDKYLVPGGYIIPSHVSLYIRGICGHPRHVDEENECTVQMVDEYVDASTLMTHKYLLKTVDLKVVNKDEEFIKTQFKLRTLKSGIVDACLLHMEVASVGVDGTVQKLFSNSPEKLRTYMKQTVLFLDEDSMEVTERDTLGGRFSLVLSNYAPRGVEYSLAMYKYIPYNL</sequence>
<evidence type="ECO:0000256" key="2">
    <source>
        <dbReference type="ARBA" id="ARBA00022679"/>
    </source>
</evidence>
<dbReference type="GO" id="GO:0042054">
    <property type="term" value="F:histone methyltransferase activity"/>
    <property type="evidence" value="ECO:0007669"/>
    <property type="project" value="TreeGrafter"/>
</dbReference>
<accession>A0AAD4JWT5</accession>
<dbReference type="Proteomes" id="UP001200034">
    <property type="component" value="Unassembled WGS sequence"/>
</dbReference>
<dbReference type="PANTHER" id="PTHR11006">
    <property type="entry name" value="PROTEIN ARGININE N-METHYLTRANSFERASE"/>
    <property type="match status" value="1"/>
</dbReference>
<dbReference type="InterPro" id="IPR055135">
    <property type="entry name" value="PRMT_dom"/>
</dbReference>
<dbReference type="GO" id="GO:0032259">
    <property type="term" value="P:methylation"/>
    <property type="evidence" value="ECO:0007669"/>
    <property type="project" value="UniProtKB-KW"/>
</dbReference>
<dbReference type="Gene3D" id="3.40.50.150">
    <property type="entry name" value="Vaccinia Virus protein VP39"/>
    <property type="match status" value="1"/>
</dbReference>
<keyword evidence="3" id="KW-0949">S-adenosyl-L-methionine</keyword>
<dbReference type="InterPro" id="IPR025799">
    <property type="entry name" value="Arg_MeTrfase"/>
</dbReference>
<organism evidence="5 6">
    <name type="scientific">Drosophila rubida</name>
    <dbReference type="NCBI Taxonomy" id="30044"/>
    <lineage>
        <taxon>Eukaryota</taxon>
        <taxon>Metazoa</taxon>
        <taxon>Ecdysozoa</taxon>
        <taxon>Arthropoda</taxon>
        <taxon>Hexapoda</taxon>
        <taxon>Insecta</taxon>
        <taxon>Pterygota</taxon>
        <taxon>Neoptera</taxon>
        <taxon>Endopterygota</taxon>
        <taxon>Diptera</taxon>
        <taxon>Brachycera</taxon>
        <taxon>Muscomorpha</taxon>
        <taxon>Ephydroidea</taxon>
        <taxon>Drosophilidae</taxon>
        <taxon>Drosophila</taxon>
    </lineage>
</organism>
<evidence type="ECO:0000256" key="3">
    <source>
        <dbReference type="ARBA" id="ARBA00022691"/>
    </source>
</evidence>
<feature type="non-terminal residue" evidence="5">
    <location>
        <position position="1"/>
    </location>
</feature>
<evidence type="ECO:0000256" key="1">
    <source>
        <dbReference type="ARBA" id="ARBA00022603"/>
    </source>
</evidence>
<dbReference type="GO" id="GO:0005634">
    <property type="term" value="C:nucleus"/>
    <property type="evidence" value="ECO:0007669"/>
    <property type="project" value="TreeGrafter"/>
</dbReference>
<evidence type="ECO:0000313" key="5">
    <source>
        <dbReference type="EMBL" id="KAH8360079.1"/>
    </source>
</evidence>
<reference evidence="5" key="1">
    <citation type="journal article" date="2021" name="Mol. Ecol. Resour.">
        <title>Phylogenomic analyses of the genus Drosophila reveals genomic signals of climate adaptation.</title>
        <authorList>
            <person name="Li F."/>
            <person name="Rane R.V."/>
            <person name="Luria V."/>
            <person name="Xiong Z."/>
            <person name="Chen J."/>
            <person name="Li Z."/>
            <person name="Catullo R.A."/>
            <person name="Griffin P.C."/>
            <person name="Schiffer M."/>
            <person name="Pearce S."/>
            <person name="Lee S.F."/>
            <person name="McElroy K."/>
            <person name="Stocker A."/>
            <person name="Shirriffs J."/>
            <person name="Cockerell F."/>
            <person name="Coppin C."/>
            <person name="Sgro C.M."/>
            <person name="Karger A."/>
            <person name="Cain J.W."/>
            <person name="Weber J.A."/>
            <person name="Santpere G."/>
            <person name="Kirschner M.W."/>
            <person name="Hoffmann A.A."/>
            <person name="Oakeshott J.G."/>
            <person name="Zhang G."/>
        </authorList>
    </citation>
    <scope>NUCLEOTIDE SEQUENCE</scope>
    <source>
        <strain evidence="5">BGI-SZ-2011g</strain>
    </source>
</reference>
<keyword evidence="1" id="KW-0489">Methyltransferase</keyword>
<comment type="caution">
    <text evidence="5">The sequence shown here is derived from an EMBL/GenBank/DDBJ whole genome shotgun (WGS) entry which is preliminary data.</text>
</comment>